<dbReference type="GO" id="GO:0005886">
    <property type="term" value="C:plasma membrane"/>
    <property type="evidence" value="ECO:0007669"/>
    <property type="project" value="UniProtKB-SubCell"/>
</dbReference>
<dbReference type="EMBL" id="AWVF01000387">
    <property type="protein sequence ID" value="ERJ89234.1"/>
    <property type="molecule type" value="Genomic_DNA"/>
</dbReference>
<accession>U2LIB7</accession>
<evidence type="ECO:0000256" key="5">
    <source>
        <dbReference type="ARBA" id="ARBA00023014"/>
    </source>
</evidence>
<dbReference type="SUPFAM" id="SSF54862">
    <property type="entry name" value="4Fe-4S ferredoxins"/>
    <property type="match status" value="1"/>
</dbReference>
<dbReference type="AlphaFoldDB" id="U2LIB7"/>
<dbReference type="InterPro" id="IPR017900">
    <property type="entry name" value="4Fe4S_Fe_S_CS"/>
</dbReference>
<comment type="subcellular location">
    <subcellularLocation>
        <location evidence="1">Cell membrane</location>
    </subcellularLocation>
</comment>
<dbReference type="STRING" id="411473.RUMCAL_02989"/>
<protein>
    <recommendedName>
        <fullName evidence="8">4Fe-4S ferredoxin-type domain-containing protein</fullName>
    </recommendedName>
</protein>
<dbReference type="PROSITE" id="PS51379">
    <property type="entry name" value="4FE4S_FER_2"/>
    <property type="match status" value="1"/>
</dbReference>
<dbReference type="eggNOG" id="COG0348">
    <property type="taxonomic scope" value="Bacteria"/>
</dbReference>
<feature type="transmembrane region" description="Helical" evidence="7">
    <location>
        <begin position="265"/>
        <end position="283"/>
    </location>
</feature>
<evidence type="ECO:0000256" key="4">
    <source>
        <dbReference type="ARBA" id="ARBA00023004"/>
    </source>
</evidence>
<feature type="transmembrane region" description="Helical" evidence="7">
    <location>
        <begin position="116"/>
        <end position="137"/>
    </location>
</feature>
<dbReference type="GO" id="GO:0046872">
    <property type="term" value="F:metal ion binding"/>
    <property type="evidence" value="ECO:0007669"/>
    <property type="project" value="UniProtKB-KW"/>
</dbReference>
<feature type="domain" description="4Fe-4S ferredoxin-type" evidence="8">
    <location>
        <begin position="200"/>
        <end position="230"/>
    </location>
</feature>
<keyword evidence="3" id="KW-0479">Metal-binding</keyword>
<feature type="transmembrane region" description="Helical" evidence="7">
    <location>
        <begin position="157"/>
        <end position="176"/>
    </location>
</feature>
<comment type="caution">
    <text evidence="9">The sequence shown here is derived from an EMBL/GenBank/DDBJ whole genome shotgun (WGS) entry which is preliminary data.</text>
</comment>
<dbReference type="PATRIC" id="fig|411473.3.peg.2512"/>
<dbReference type="InterPro" id="IPR017896">
    <property type="entry name" value="4Fe4S_Fe-S-bd"/>
</dbReference>
<feature type="transmembrane region" description="Helical" evidence="7">
    <location>
        <begin position="13"/>
        <end position="38"/>
    </location>
</feature>
<dbReference type="PANTHER" id="PTHR30224">
    <property type="entry name" value="ELECTRON TRANSPORT PROTEIN"/>
    <property type="match status" value="1"/>
</dbReference>
<feature type="transmembrane region" description="Helical" evidence="7">
    <location>
        <begin position="183"/>
        <end position="202"/>
    </location>
</feature>
<dbReference type="GO" id="GO:0051536">
    <property type="term" value="F:iron-sulfur cluster binding"/>
    <property type="evidence" value="ECO:0007669"/>
    <property type="project" value="UniProtKB-KW"/>
</dbReference>
<keyword evidence="7" id="KW-1133">Transmembrane helix</keyword>
<sequence>MNKKFFTPKKVHAYVRAAIQLLFFLFLPSAFTTAFSGIKSVLTQIGTGSPVVMSSFLTVLLALCAYTVVFGRFFCGYACAFGTLGDAVHALYLFLCKKCKKKPVRLKKSWKKPLSFLKYAVLLAIVLLCFTGVYGEITGWSPWDVFSMLRSGNFKVGAYWLGCVLLVLILAGMVFCERFFCRFLCPMGAVFTMLPVLPFFSVRRQKANCAKGCTACQKICPSDLELPEKGSWNGNGDCFQCQKCLEICPKKNAESGFRFFRGNEIWFAVLRAVILAAVLILAGI</sequence>
<name>U2LIB7_9FIRM</name>
<keyword evidence="4" id="KW-0408">Iron</keyword>
<reference evidence="9 10" key="1">
    <citation type="submission" date="2013-07" db="EMBL/GenBank/DDBJ databases">
        <authorList>
            <person name="Weinstock G."/>
            <person name="Sodergren E."/>
            <person name="Wylie T."/>
            <person name="Fulton L."/>
            <person name="Fulton R."/>
            <person name="Fronick C."/>
            <person name="O'Laughlin M."/>
            <person name="Godfrey J."/>
            <person name="Miner T."/>
            <person name="Herter B."/>
            <person name="Appelbaum E."/>
            <person name="Cordes M."/>
            <person name="Lek S."/>
            <person name="Wollam A."/>
            <person name="Pepin K.H."/>
            <person name="Palsikar V.B."/>
            <person name="Mitreva M."/>
            <person name="Wilson R.K."/>
        </authorList>
    </citation>
    <scope>NUCLEOTIDE SEQUENCE [LARGE SCALE GENOMIC DNA]</scope>
    <source>
        <strain evidence="9 10">ATCC 27760</strain>
    </source>
</reference>
<evidence type="ECO:0000256" key="2">
    <source>
        <dbReference type="ARBA" id="ARBA00022475"/>
    </source>
</evidence>
<feature type="transmembrane region" description="Helical" evidence="7">
    <location>
        <begin position="74"/>
        <end position="95"/>
    </location>
</feature>
<dbReference type="Pfam" id="PF12801">
    <property type="entry name" value="Fer4_5"/>
    <property type="match status" value="2"/>
</dbReference>
<evidence type="ECO:0000256" key="1">
    <source>
        <dbReference type="ARBA" id="ARBA00004236"/>
    </source>
</evidence>
<dbReference type="Gene3D" id="3.30.70.20">
    <property type="match status" value="1"/>
</dbReference>
<proteinExistence type="predicted"/>
<dbReference type="InterPro" id="IPR052378">
    <property type="entry name" value="NosR_regulator"/>
</dbReference>
<evidence type="ECO:0000259" key="8">
    <source>
        <dbReference type="PROSITE" id="PS51379"/>
    </source>
</evidence>
<keyword evidence="6 7" id="KW-0472">Membrane</keyword>
<dbReference type="PROSITE" id="PS00198">
    <property type="entry name" value="4FE4S_FER_1"/>
    <property type="match status" value="1"/>
</dbReference>
<keyword evidence="2" id="KW-1003">Cell membrane</keyword>
<feature type="transmembrane region" description="Helical" evidence="7">
    <location>
        <begin position="50"/>
        <end position="68"/>
    </location>
</feature>
<evidence type="ECO:0000313" key="9">
    <source>
        <dbReference type="EMBL" id="ERJ89234.1"/>
    </source>
</evidence>
<dbReference type="Proteomes" id="UP000016662">
    <property type="component" value="Unassembled WGS sequence"/>
</dbReference>
<keyword evidence="5" id="KW-0411">Iron-sulfur</keyword>
<gene>
    <name evidence="9" type="ORF">RUMCAL_02989</name>
</gene>
<evidence type="ECO:0000256" key="7">
    <source>
        <dbReference type="SAM" id="Phobius"/>
    </source>
</evidence>
<dbReference type="PANTHER" id="PTHR30224:SF4">
    <property type="entry name" value="ELECTRON TRANSPORT PROTEIN YCCM-RELATED"/>
    <property type="match status" value="1"/>
</dbReference>
<dbReference type="GeneID" id="93693769"/>
<keyword evidence="7" id="KW-0812">Transmembrane</keyword>
<dbReference type="HOGENOM" id="CLU_033147_2_0_9"/>
<organism evidence="9 10">
    <name type="scientific">Ruminococcus callidus ATCC 27760</name>
    <dbReference type="NCBI Taxonomy" id="411473"/>
    <lineage>
        <taxon>Bacteria</taxon>
        <taxon>Bacillati</taxon>
        <taxon>Bacillota</taxon>
        <taxon>Clostridia</taxon>
        <taxon>Eubacteriales</taxon>
        <taxon>Oscillospiraceae</taxon>
        <taxon>Ruminococcus</taxon>
    </lineage>
</organism>
<evidence type="ECO:0000256" key="3">
    <source>
        <dbReference type="ARBA" id="ARBA00022723"/>
    </source>
</evidence>
<evidence type="ECO:0000313" key="10">
    <source>
        <dbReference type="Proteomes" id="UP000016662"/>
    </source>
</evidence>
<evidence type="ECO:0000256" key="6">
    <source>
        <dbReference type="ARBA" id="ARBA00023136"/>
    </source>
</evidence>
<keyword evidence="10" id="KW-1185">Reference proteome</keyword>
<dbReference type="OrthoDB" id="9806398at2"/>
<dbReference type="RefSeq" id="WP_021681180.1">
    <property type="nucleotide sequence ID" value="NZ_KI260336.1"/>
</dbReference>